<proteinExistence type="predicted"/>
<feature type="compositionally biased region" description="Acidic residues" evidence="2">
    <location>
        <begin position="52"/>
        <end position="95"/>
    </location>
</feature>
<sequence length="95" mass="10502">MASNVTNKTDPHSINSCVFIENLRTLEVKKSEVEAIFLSLKQDKTNVKMESEGDADDSLELIKDDEQEAEEGEDDGEDDKDNANGEDDSEAYCGV</sequence>
<dbReference type="GO" id="GO:0003723">
    <property type="term" value="F:RNA binding"/>
    <property type="evidence" value="ECO:0007669"/>
    <property type="project" value="UniProtKB-KW"/>
</dbReference>
<dbReference type="Bgee" id="ENSPTRG00000043973">
    <property type="expression patterns" value="Expressed in hindlimb stylopod muscle and 2 other cell types or tissues"/>
</dbReference>
<dbReference type="GeneTree" id="ENSGT00940000163252"/>
<accession>A0A2I3SUW7</accession>
<keyword evidence="1" id="KW-0694">RNA-binding</keyword>
<dbReference type="PANTHER" id="PTHR13968:SF3">
    <property type="entry name" value="HETEROGENEOUS NUCLEAR RIBONUCLEOPROTEINS C1_C2"/>
    <property type="match status" value="1"/>
</dbReference>
<dbReference type="AlphaFoldDB" id="A0A2I3SUW7"/>
<name>A0A2I3SUW7_PANTR</name>
<keyword evidence="4" id="KW-1185">Reference proteome</keyword>
<organism evidence="3 4">
    <name type="scientific">Pan troglodytes</name>
    <name type="common">Chimpanzee</name>
    <dbReference type="NCBI Taxonomy" id="9598"/>
    <lineage>
        <taxon>Eukaryota</taxon>
        <taxon>Metazoa</taxon>
        <taxon>Chordata</taxon>
        <taxon>Craniata</taxon>
        <taxon>Vertebrata</taxon>
        <taxon>Euteleostomi</taxon>
        <taxon>Mammalia</taxon>
        <taxon>Eutheria</taxon>
        <taxon>Euarchontoglires</taxon>
        <taxon>Primates</taxon>
        <taxon>Haplorrhini</taxon>
        <taxon>Catarrhini</taxon>
        <taxon>Hominidae</taxon>
        <taxon>Pan</taxon>
    </lineage>
</organism>
<evidence type="ECO:0000256" key="2">
    <source>
        <dbReference type="SAM" id="MobiDB-lite"/>
    </source>
</evidence>
<dbReference type="EMBL" id="CT737257">
    <property type="status" value="NOT_ANNOTATED_CDS"/>
    <property type="molecule type" value="Genomic_DNA"/>
</dbReference>
<dbReference type="InParanoid" id="A0A2I3SUW7"/>
<reference evidence="3" key="2">
    <citation type="submission" date="2025-08" db="UniProtKB">
        <authorList>
            <consortium name="Ensembl"/>
        </authorList>
    </citation>
    <scope>IDENTIFICATION</scope>
</reference>
<dbReference type="Proteomes" id="UP000002277">
    <property type="component" value="Chromosome X"/>
</dbReference>
<dbReference type="OMA" id="TDKTDPH"/>
<evidence type="ECO:0000256" key="1">
    <source>
        <dbReference type="ARBA" id="ARBA00022884"/>
    </source>
</evidence>
<evidence type="ECO:0000313" key="3">
    <source>
        <dbReference type="Ensembl" id="ENSPTRP00000080791.1"/>
    </source>
</evidence>
<reference evidence="3" key="3">
    <citation type="submission" date="2025-09" db="UniProtKB">
        <authorList>
            <consortium name="Ensembl"/>
        </authorList>
    </citation>
    <scope>IDENTIFICATION</scope>
</reference>
<dbReference type="InterPro" id="IPR051186">
    <property type="entry name" value="RRM_HNRPC/RALY_subfam"/>
</dbReference>
<evidence type="ECO:0000313" key="4">
    <source>
        <dbReference type="Proteomes" id="UP000002277"/>
    </source>
</evidence>
<reference evidence="3 4" key="1">
    <citation type="journal article" date="2005" name="Nature">
        <title>Initial sequence of the chimpanzee genome and comparison with the human genome.</title>
        <authorList>
            <consortium name="Chimpanzee sequencing and analysis consortium"/>
        </authorList>
    </citation>
    <scope>NUCLEOTIDE SEQUENCE [LARGE SCALE GENOMIC DNA]</scope>
</reference>
<protein>
    <submittedName>
        <fullName evidence="3">Uncharacterized protein</fullName>
    </submittedName>
</protein>
<feature type="region of interest" description="Disordered" evidence="2">
    <location>
        <begin position="44"/>
        <end position="95"/>
    </location>
</feature>
<dbReference type="PANTHER" id="PTHR13968">
    <property type="entry name" value="HETEROGENEOUS NUCLEAR RIBONUCLEOPROTEIN"/>
    <property type="match status" value="1"/>
</dbReference>
<dbReference type="Ensembl" id="ENSPTRT00000088677.1">
    <property type="protein sequence ID" value="ENSPTRP00000080791.1"/>
    <property type="gene ID" value="ENSPTRG00000043973.1"/>
</dbReference>